<feature type="domain" description="Protein-glutamine gamma-glutamyltransferase-like C-terminal" evidence="2">
    <location>
        <begin position="125"/>
        <end position="193"/>
    </location>
</feature>
<feature type="transmembrane region" description="Helical" evidence="1">
    <location>
        <begin position="62"/>
        <end position="83"/>
    </location>
</feature>
<dbReference type="Proteomes" id="UP000226079">
    <property type="component" value="Unassembled WGS sequence"/>
</dbReference>
<comment type="caution">
    <text evidence="3">The sequence shown here is derived from an EMBL/GenBank/DDBJ whole genome shotgun (WGS) entry which is preliminary data.</text>
</comment>
<dbReference type="Pfam" id="PF13559">
    <property type="entry name" value="DUF4129"/>
    <property type="match status" value="1"/>
</dbReference>
<proteinExistence type="predicted"/>
<reference evidence="3 4" key="1">
    <citation type="submission" date="2017-10" db="EMBL/GenBank/DDBJ databases">
        <title>Sequencing the genomes of 1000 actinobacteria strains.</title>
        <authorList>
            <person name="Klenk H.-P."/>
        </authorList>
    </citation>
    <scope>NUCLEOTIDE SEQUENCE [LARGE SCALE GENOMIC DNA]</scope>
    <source>
        <strain evidence="3 4">DSM 15597</strain>
    </source>
</reference>
<keyword evidence="1" id="KW-0472">Membrane</keyword>
<evidence type="ECO:0000313" key="3">
    <source>
        <dbReference type="EMBL" id="PFG17663.1"/>
    </source>
</evidence>
<dbReference type="OrthoDB" id="3389322at2"/>
<dbReference type="RefSeq" id="WP_098461072.1">
    <property type="nucleotide sequence ID" value="NZ_PDJC01000001.1"/>
</dbReference>
<protein>
    <submittedName>
        <fullName evidence="3">Uncharacterized protein DUF4129</fullName>
    </submittedName>
</protein>
<organism evidence="3 4">
    <name type="scientific">Propionicimonas paludicola</name>
    <dbReference type="NCBI Taxonomy" id="185243"/>
    <lineage>
        <taxon>Bacteria</taxon>
        <taxon>Bacillati</taxon>
        <taxon>Actinomycetota</taxon>
        <taxon>Actinomycetes</taxon>
        <taxon>Propionibacteriales</taxon>
        <taxon>Nocardioidaceae</taxon>
        <taxon>Propionicimonas</taxon>
    </lineage>
</organism>
<name>A0A2A9CT83_9ACTN</name>
<sequence>MSPPLTPSADEARRLLADELSKPIYLDARNWLMEQLRKLLDWLQGSSDPTVSTSPLSGGQGLWIGFGTAAVLVVVIWALMGPLRAERRRSRELFDEEELSAADLRAKASALAANGEWGQAIVEHFRAMIRSLSERVIIEEFAGMTADEASTLAAVRLPSLAEQLAQAARDFDAVAYGDQPGTAEQYQQLVDLDAEVAAATPVLPQRESQAAVSVEVGQ</sequence>
<gene>
    <name evidence="3" type="ORF">ATK74_2236</name>
</gene>
<evidence type="ECO:0000313" key="4">
    <source>
        <dbReference type="Proteomes" id="UP000226079"/>
    </source>
</evidence>
<evidence type="ECO:0000259" key="2">
    <source>
        <dbReference type="Pfam" id="PF13559"/>
    </source>
</evidence>
<evidence type="ECO:0000256" key="1">
    <source>
        <dbReference type="SAM" id="Phobius"/>
    </source>
</evidence>
<dbReference type="EMBL" id="PDJC01000001">
    <property type="protein sequence ID" value="PFG17663.1"/>
    <property type="molecule type" value="Genomic_DNA"/>
</dbReference>
<dbReference type="InterPro" id="IPR025403">
    <property type="entry name" value="TgpA-like_C"/>
</dbReference>
<accession>A0A2A9CT83</accession>
<dbReference type="AlphaFoldDB" id="A0A2A9CT83"/>
<keyword evidence="1" id="KW-1133">Transmembrane helix</keyword>
<keyword evidence="4" id="KW-1185">Reference proteome</keyword>
<keyword evidence="1" id="KW-0812">Transmembrane</keyword>